<sequence length="78" mass="8678">MKYAFIGLLFCGYIDIAVADEPYVTKGIDAGIEQYDDKISESSFYNACLLTCTHSENLDCPDKCKKIAKDKAAEKKSK</sequence>
<reference evidence="1 2" key="1">
    <citation type="submission" date="2018-06" db="EMBL/GenBank/DDBJ databases">
        <authorList>
            <consortium name="Pathogen Informatics"/>
            <person name="Doyle S."/>
        </authorList>
    </citation>
    <scope>NUCLEOTIDE SEQUENCE [LARGE SCALE GENOMIC DNA]</scope>
    <source>
        <strain evidence="1 2">NCTC12272</strain>
    </source>
</reference>
<name>A0AAX2IXD5_LEGPN</name>
<evidence type="ECO:0000313" key="2">
    <source>
        <dbReference type="Proteomes" id="UP000249566"/>
    </source>
</evidence>
<gene>
    <name evidence="1" type="ORF">NCTC12272_02394</name>
</gene>
<dbReference type="AlphaFoldDB" id="A0AAX2IXD5"/>
<dbReference type="RefSeq" id="WP_027222472.1">
    <property type="nucleotide sequence ID" value="NZ_CAAAIJ010000011.1"/>
</dbReference>
<organism evidence="1 2">
    <name type="scientific">Legionella pneumophila subsp. pascullei</name>
    <dbReference type="NCBI Taxonomy" id="91890"/>
    <lineage>
        <taxon>Bacteria</taxon>
        <taxon>Pseudomonadati</taxon>
        <taxon>Pseudomonadota</taxon>
        <taxon>Gammaproteobacteria</taxon>
        <taxon>Legionellales</taxon>
        <taxon>Legionellaceae</taxon>
        <taxon>Legionella</taxon>
    </lineage>
</organism>
<dbReference type="Proteomes" id="UP000249566">
    <property type="component" value="Chromosome 1"/>
</dbReference>
<accession>A0AAX2IXD5</accession>
<protein>
    <submittedName>
        <fullName evidence="1">Uncharacterized protein</fullName>
    </submittedName>
</protein>
<dbReference type="EMBL" id="LS483412">
    <property type="protein sequence ID" value="SQG91181.1"/>
    <property type="molecule type" value="Genomic_DNA"/>
</dbReference>
<evidence type="ECO:0000313" key="1">
    <source>
        <dbReference type="EMBL" id="SQG91181.1"/>
    </source>
</evidence>
<proteinExistence type="predicted"/>